<comment type="caution">
    <text evidence="2">The sequence shown here is derived from an EMBL/GenBank/DDBJ whole genome shotgun (WGS) entry which is preliminary data.</text>
</comment>
<keyword evidence="3" id="KW-1185">Reference proteome</keyword>
<sequence length="45" mass="4970">MGQGDQGPHQHPHHGDDHDPEQDLHGVEAERRPGGAHKTSSQENR</sequence>
<protein>
    <submittedName>
        <fullName evidence="2">Uncharacterized protein</fullName>
    </submittedName>
</protein>
<accession>A0ABV5FVJ7</accession>
<evidence type="ECO:0000313" key="2">
    <source>
        <dbReference type="EMBL" id="MFB9070712.1"/>
    </source>
</evidence>
<gene>
    <name evidence="2" type="ORF">ACFFX0_05695</name>
</gene>
<feature type="compositionally biased region" description="Basic and acidic residues" evidence="1">
    <location>
        <begin position="13"/>
        <end position="33"/>
    </location>
</feature>
<evidence type="ECO:0000313" key="3">
    <source>
        <dbReference type="Proteomes" id="UP001589575"/>
    </source>
</evidence>
<reference evidence="2 3" key="1">
    <citation type="submission" date="2024-09" db="EMBL/GenBank/DDBJ databases">
        <authorList>
            <person name="Sun Q."/>
            <person name="Mori K."/>
        </authorList>
    </citation>
    <scope>NUCLEOTIDE SEQUENCE [LARGE SCALE GENOMIC DNA]</scope>
    <source>
        <strain evidence="2 3">CCM 7609</strain>
    </source>
</reference>
<proteinExistence type="predicted"/>
<dbReference type="Proteomes" id="UP001589575">
    <property type="component" value="Unassembled WGS sequence"/>
</dbReference>
<feature type="region of interest" description="Disordered" evidence="1">
    <location>
        <begin position="1"/>
        <end position="45"/>
    </location>
</feature>
<evidence type="ECO:0000256" key="1">
    <source>
        <dbReference type="SAM" id="MobiDB-lite"/>
    </source>
</evidence>
<dbReference type="EMBL" id="JBHMFI010000001">
    <property type="protein sequence ID" value="MFB9070712.1"/>
    <property type="molecule type" value="Genomic_DNA"/>
</dbReference>
<name>A0ABV5FVJ7_9MICC</name>
<organism evidence="2 3">
    <name type="scientific">Citricoccus parietis</name>
    <dbReference type="NCBI Taxonomy" id="592307"/>
    <lineage>
        <taxon>Bacteria</taxon>
        <taxon>Bacillati</taxon>
        <taxon>Actinomycetota</taxon>
        <taxon>Actinomycetes</taxon>
        <taxon>Micrococcales</taxon>
        <taxon>Micrococcaceae</taxon>
        <taxon>Citricoccus</taxon>
    </lineage>
</organism>